<reference evidence="2 3" key="1">
    <citation type="submission" date="2019-06" db="EMBL/GenBank/DDBJ databases">
        <title>Sequencing the genomes of 1000 actinobacteria strains.</title>
        <authorList>
            <person name="Klenk H.-P."/>
        </authorList>
    </citation>
    <scope>NUCLEOTIDE SEQUENCE [LARGE SCALE GENOMIC DNA]</scope>
    <source>
        <strain evidence="2 3">DSM 18082</strain>
    </source>
</reference>
<feature type="region of interest" description="Disordered" evidence="1">
    <location>
        <begin position="318"/>
        <end position="350"/>
    </location>
</feature>
<evidence type="ECO:0000313" key="2">
    <source>
        <dbReference type="EMBL" id="TQL59188.1"/>
    </source>
</evidence>
<dbReference type="RefSeq" id="WP_141787244.1">
    <property type="nucleotide sequence ID" value="NZ_BAAAKX010000009.1"/>
</dbReference>
<dbReference type="OrthoDB" id="9770427at2"/>
<dbReference type="PANTHER" id="PTHR37946:SF1">
    <property type="entry name" value="SLL1969 PROTEIN"/>
    <property type="match status" value="1"/>
</dbReference>
<evidence type="ECO:0000313" key="3">
    <source>
        <dbReference type="Proteomes" id="UP000319514"/>
    </source>
</evidence>
<dbReference type="Proteomes" id="UP000319514">
    <property type="component" value="Unassembled WGS sequence"/>
</dbReference>
<accession>A0A542ZFS0</accession>
<gene>
    <name evidence="2" type="ORF">FB474_0536</name>
</gene>
<dbReference type="Pfam" id="PF02089">
    <property type="entry name" value="Palm_thioest"/>
    <property type="match status" value="1"/>
</dbReference>
<dbReference type="AlphaFoldDB" id="A0A542ZFS0"/>
<evidence type="ECO:0000256" key="1">
    <source>
        <dbReference type="SAM" id="MobiDB-lite"/>
    </source>
</evidence>
<name>A0A542ZFS0_9MICO</name>
<protein>
    <submittedName>
        <fullName evidence="2">Putative serine esterase DUF676</fullName>
    </submittedName>
</protein>
<dbReference type="InterPro" id="IPR029058">
    <property type="entry name" value="AB_hydrolase_fold"/>
</dbReference>
<dbReference type="EMBL" id="VFOQ01000001">
    <property type="protein sequence ID" value="TQL59188.1"/>
    <property type="molecule type" value="Genomic_DNA"/>
</dbReference>
<organism evidence="2 3">
    <name type="scientific">Oryzihumus leptocrescens</name>
    <dbReference type="NCBI Taxonomy" id="297536"/>
    <lineage>
        <taxon>Bacteria</taxon>
        <taxon>Bacillati</taxon>
        <taxon>Actinomycetota</taxon>
        <taxon>Actinomycetes</taxon>
        <taxon>Micrococcales</taxon>
        <taxon>Intrasporangiaceae</taxon>
        <taxon>Oryzihumus</taxon>
    </lineage>
</organism>
<dbReference type="PANTHER" id="PTHR37946">
    <property type="entry name" value="SLL1969 PROTEIN"/>
    <property type="match status" value="1"/>
</dbReference>
<dbReference type="Gene3D" id="3.40.50.1820">
    <property type="entry name" value="alpha/beta hydrolase"/>
    <property type="match status" value="1"/>
</dbReference>
<comment type="caution">
    <text evidence="2">The sequence shown here is derived from an EMBL/GenBank/DDBJ whole genome shotgun (WGS) entry which is preliminary data.</text>
</comment>
<keyword evidence="3" id="KW-1185">Reference proteome</keyword>
<dbReference type="SUPFAM" id="SSF53474">
    <property type="entry name" value="alpha/beta-Hydrolases"/>
    <property type="match status" value="1"/>
</dbReference>
<proteinExistence type="predicted"/>
<feature type="region of interest" description="Disordered" evidence="1">
    <location>
        <begin position="1"/>
        <end position="26"/>
    </location>
</feature>
<feature type="compositionally biased region" description="Polar residues" evidence="1">
    <location>
        <begin position="318"/>
        <end position="330"/>
    </location>
</feature>
<sequence length="350" mass="36936">MTLTGVPSHPDPGPAPGPDGDQPAGPRAALLRAAGRATGVAVTATGVVSGAARALCTPTGLMGAAVEATWLATHVALYPWGLVADRRQGEAHGYSVSALPPVQRGLVIGDVEAAGTPILLVHGMADNRSIFSVLRLGLRRRGFGRVLSMNYSPFTTDVREAAARLAEEVELLVAETGYERIHVVGHSLGGLIARYYVTRLGGDQRVHTLVTLGTPHQGTYTAFAWPSRLTRQLRPGSTLMRELAEPVSHCRTRFVVYWSDLDQMIFPQRHASLPHEDLSARNVRLHGVGHMSLPILGSVVHGISTALAHLDPDGSTVTAGVTPLTSSGRTPVSVGEPRIPEHAPAGGRPG</sequence>